<dbReference type="EMBL" id="CADCXW020000291">
    <property type="protein sequence ID" value="CAD1566355.1"/>
    <property type="molecule type" value="Genomic_DNA"/>
</dbReference>
<accession>A0A6V7KPR3</accession>
<organism evidence="1">
    <name type="scientific">Bracon brevicornis</name>
    <dbReference type="NCBI Taxonomy" id="1563983"/>
    <lineage>
        <taxon>Eukaryota</taxon>
        <taxon>Metazoa</taxon>
        <taxon>Ecdysozoa</taxon>
        <taxon>Arthropoda</taxon>
        <taxon>Hexapoda</taxon>
        <taxon>Insecta</taxon>
        <taxon>Pterygota</taxon>
        <taxon>Neoptera</taxon>
        <taxon>Endopterygota</taxon>
        <taxon>Hymenoptera</taxon>
        <taxon>Apocrita</taxon>
        <taxon>Ichneumonoidea</taxon>
        <taxon>Braconidae</taxon>
        <taxon>Braconinae</taxon>
        <taxon>Bracon</taxon>
    </lineage>
</organism>
<name>A0A6V7KPR3_9HYME</name>
<evidence type="ECO:0000313" key="1">
    <source>
        <dbReference type="EMBL" id="CAD1566355.1"/>
    </source>
</evidence>
<dbReference type="PANTHER" id="PTHR47481">
    <property type="match status" value="1"/>
</dbReference>
<gene>
    <name evidence="1" type="ORF">BBRV_LOCUS86027</name>
</gene>
<dbReference type="Pfam" id="PF14223">
    <property type="entry name" value="Retrotran_gag_2"/>
    <property type="match status" value="1"/>
</dbReference>
<reference evidence="1" key="1">
    <citation type="submission" date="2020-07" db="EMBL/GenBank/DDBJ databases">
        <authorList>
            <person name="Ferguson B K."/>
        </authorList>
    </citation>
    <scope>NUCLEOTIDE SEQUENCE</scope>
    <source>
        <strain evidence="1">L06</strain>
    </source>
</reference>
<proteinExistence type="predicted"/>
<dbReference type="PANTHER" id="PTHR47481:SF22">
    <property type="entry name" value="RETROTRANSPOSON GAG DOMAIN-CONTAINING PROTEIN"/>
    <property type="match status" value="1"/>
</dbReference>
<evidence type="ECO:0008006" key="2">
    <source>
        <dbReference type="Google" id="ProtNLM"/>
    </source>
</evidence>
<dbReference type="AlphaFoldDB" id="A0A6V7KPR3"/>
<protein>
    <recommendedName>
        <fullName evidence="2">DUF4219 domain-containing protein</fullName>
    </recommendedName>
</protein>
<sequence>MDKFNLNIKAFNGEHYTTWKIRMEYLLKQLRVIHVIETNPPARPGEDWKTAEDTAKHAIVAHLSDSFLRFVKEEETAKELFERLGATYARKTSVGKFLIKKKMLAHKLKGDNTLTKHFSELEEMFDDYANAGGNLSEEDKVQHVSLTLPSSYNPIITAVEQLAPEAITVDSLKSKLLDFETGRLEEEKDNSTKALNVETQKEITGVQSHISIIKQTSSKER</sequence>